<keyword evidence="5" id="KW-1185">Reference proteome</keyword>
<feature type="domain" description="AB hydrolase-1" evidence="3">
    <location>
        <begin position="84"/>
        <end position="432"/>
    </location>
</feature>
<feature type="transmembrane region" description="Helical" evidence="1">
    <location>
        <begin position="513"/>
        <end position="534"/>
    </location>
</feature>
<organism evidence="4 5">
    <name type="scientific">Streptosporangium minutum</name>
    <dbReference type="NCBI Taxonomy" id="569862"/>
    <lineage>
        <taxon>Bacteria</taxon>
        <taxon>Bacillati</taxon>
        <taxon>Actinomycetota</taxon>
        <taxon>Actinomycetes</taxon>
        <taxon>Streptosporangiales</taxon>
        <taxon>Streptosporangiaceae</taxon>
        <taxon>Streptosporangium</taxon>
    </lineage>
</organism>
<dbReference type="InterPro" id="IPR050471">
    <property type="entry name" value="AB_hydrolase"/>
</dbReference>
<feature type="chain" id="PRO_5039586437" description="AB hydrolase-1 domain-containing protein" evidence="2">
    <location>
        <begin position="22"/>
        <end position="607"/>
    </location>
</feature>
<feature type="transmembrane region" description="Helical" evidence="1">
    <location>
        <begin position="589"/>
        <end position="606"/>
    </location>
</feature>
<evidence type="ECO:0000256" key="1">
    <source>
        <dbReference type="SAM" id="Phobius"/>
    </source>
</evidence>
<dbReference type="PANTHER" id="PTHR43433:SF5">
    <property type="entry name" value="AB HYDROLASE-1 DOMAIN-CONTAINING PROTEIN"/>
    <property type="match status" value="1"/>
</dbReference>
<dbReference type="RefSeq" id="WP_086578211.1">
    <property type="nucleotide sequence ID" value="NZ_NGFP01000283.1"/>
</dbReference>
<dbReference type="InterPro" id="IPR000073">
    <property type="entry name" value="AB_hydrolase_1"/>
</dbReference>
<feature type="signal peptide" evidence="2">
    <location>
        <begin position="1"/>
        <end position="21"/>
    </location>
</feature>
<dbReference type="PANTHER" id="PTHR43433">
    <property type="entry name" value="HYDROLASE, ALPHA/BETA FOLD FAMILY PROTEIN"/>
    <property type="match status" value="1"/>
</dbReference>
<evidence type="ECO:0000256" key="2">
    <source>
        <dbReference type="SAM" id="SignalP"/>
    </source>
</evidence>
<gene>
    <name evidence="4" type="ORF">CA984_37855</name>
</gene>
<proteinExistence type="predicted"/>
<evidence type="ECO:0000259" key="3">
    <source>
        <dbReference type="Pfam" id="PF00561"/>
    </source>
</evidence>
<dbReference type="Proteomes" id="UP000194761">
    <property type="component" value="Unassembled WGS sequence"/>
</dbReference>
<feature type="transmembrane region" description="Helical" evidence="1">
    <location>
        <begin position="549"/>
        <end position="568"/>
    </location>
</feature>
<sequence>MSLRNTTGLAALIAAGTLAFAVPVPAAAQSAPTLEDHPCPVAVPKGTRCGYLVVPERRDLPDGPETRVGFAVHRSNAADRKPDPVVYTSGGPASASIQLTGYLAEMFRDRDVITLEQRGSRWPEPRLDCPETVRAMLDTLRSPGQAAEETGVIATGAAACRERLGVDLRGYRTEEIAADVVDLRRALGYARWNLFGVSYSTRSMLAAAATDPEGTRSVVLDSFLPAEVNWYDDATRDLTEAVAKLSGRGWPDLSERFAAMVADLNRDPAAITTRDPLTDRPITVRLTGDDTATILGEAMHSVEVLPIVPALIDGLAAGHHDLLQPLADAAGPGLATYEFGLYHAVQCQDETPYNAFPWTRPRLFTGVHDRTVCDTWKLPRAPVTAATTKAPVLVLGGQYDPTTPSRTARPAAEALPDSRFVEFAGVGHAVFLSSRCGRQTIAAFLSDPAAAPPCDPGQAAYRVVRPGEVHLTAAPYRAQRAPWTLLPFVLLGVTVLVQLVAGALRPRRRLPTLVAGLAGSAFVGLTVDAVYGVIAENETVLALGVPSILRWYGLLAWLGLAATVVAVIRPPHADGPVVKRPLRGRGAHLLAALVHAGFLAWWYVYFL</sequence>
<feature type="transmembrane region" description="Helical" evidence="1">
    <location>
        <begin position="481"/>
        <end position="501"/>
    </location>
</feature>
<comment type="caution">
    <text evidence="4">The sequence shown here is derived from an EMBL/GenBank/DDBJ whole genome shotgun (WGS) entry which is preliminary data.</text>
</comment>
<accession>A0A243R1A0</accession>
<keyword evidence="1" id="KW-0472">Membrane</keyword>
<dbReference type="Pfam" id="PF00561">
    <property type="entry name" value="Abhydrolase_1"/>
    <property type="match status" value="1"/>
</dbReference>
<dbReference type="GO" id="GO:0003824">
    <property type="term" value="F:catalytic activity"/>
    <property type="evidence" value="ECO:0007669"/>
    <property type="project" value="UniProtKB-ARBA"/>
</dbReference>
<dbReference type="EMBL" id="NGFP01000283">
    <property type="protein sequence ID" value="OUC88129.1"/>
    <property type="molecule type" value="Genomic_DNA"/>
</dbReference>
<evidence type="ECO:0000313" key="5">
    <source>
        <dbReference type="Proteomes" id="UP000194761"/>
    </source>
</evidence>
<reference evidence="4 5" key="1">
    <citation type="submission" date="2017-05" db="EMBL/GenBank/DDBJ databases">
        <title>Biotechnological potential of actinobacteria isolated from South African environments.</title>
        <authorList>
            <person name="Le Roes-Hill M."/>
            <person name="Prins A."/>
            <person name="Durrell K.A."/>
        </authorList>
    </citation>
    <scope>NUCLEOTIDE SEQUENCE [LARGE SCALE GENOMIC DNA]</scope>
    <source>
        <strain evidence="4">M26</strain>
    </source>
</reference>
<keyword evidence="1" id="KW-1133">Transmembrane helix</keyword>
<keyword evidence="2" id="KW-0732">Signal</keyword>
<dbReference type="InterPro" id="IPR029058">
    <property type="entry name" value="AB_hydrolase_fold"/>
</dbReference>
<name>A0A243R1A0_9ACTN</name>
<protein>
    <recommendedName>
        <fullName evidence="3">AB hydrolase-1 domain-containing protein</fullName>
    </recommendedName>
</protein>
<dbReference type="AlphaFoldDB" id="A0A243R1A0"/>
<evidence type="ECO:0000313" key="4">
    <source>
        <dbReference type="EMBL" id="OUC88129.1"/>
    </source>
</evidence>
<keyword evidence="1" id="KW-0812">Transmembrane</keyword>
<dbReference type="SUPFAM" id="SSF53474">
    <property type="entry name" value="alpha/beta-Hydrolases"/>
    <property type="match status" value="1"/>
</dbReference>
<dbReference type="Gene3D" id="3.40.50.1820">
    <property type="entry name" value="alpha/beta hydrolase"/>
    <property type="match status" value="1"/>
</dbReference>